<organism evidence="1 2">
    <name type="scientific">Nonomuraea recticatena</name>
    <dbReference type="NCBI Taxonomy" id="46178"/>
    <lineage>
        <taxon>Bacteria</taxon>
        <taxon>Bacillati</taxon>
        <taxon>Actinomycetota</taxon>
        <taxon>Actinomycetes</taxon>
        <taxon>Streptosporangiales</taxon>
        <taxon>Streptosporangiaceae</taxon>
        <taxon>Nonomuraea</taxon>
    </lineage>
</organism>
<evidence type="ECO:0000313" key="1">
    <source>
        <dbReference type="EMBL" id="GAA2699042.1"/>
    </source>
</evidence>
<reference evidence="1 2" key="1">
    <citation type="journal article" date="2019" name="Int. J. Syst. Evol. Microbiol.">
        <title>The Global Catalogue of Microorganisms (GCM) 10K type strain sequencing project: providing services to taxonomists for standard genome sequencing and annotation.</title>
        <authorList>
            <consortium name="The Broad Institute Genomics Platform"/>
            <consortium name="The Broad Institute Genome Sequencing Center for Infectious Disease"/>
            <person name="Wu L."/>
            <person name="Ma J."/>
        </authorList>
    </citation>
    <scope>NUCLEOTIDE SEQUENCE [LARGE SCALE GENOMIC DNA]</scope>
    <source>
        <strain evidence="1 2">JCM 6835</strain>
    </source>
</reference>
<comment type="caution">
    <text evidence="1">The sequence shown here is derived from an EMBL/GenBank/DDBJ whole genome shotgun (WGS) entry which is preliminary data.</text>
</comment>
<sequence length="74" mass="8631">MAYADHERQPHVKRLVSERQAMVLATNVIELNVNAAKVMPMVMFQNGLPLTWLFGYHLTHVDRRPRPPARPRTR</sequence>
<name>A0ABN3TD58_9ACTN</name>
<dbReference type="EMBL" id="BAAATE010000054">
    <property type="protein sequence ID" value="GAA2699042.1"/>
    <property type="molecule type" value="Genomic_DNA"/>
</dbReference>
<accession>A0ABN3TD58</accession>
<gene>
    <name evidence="1" type="ORF">GCM10010412_095240</name>
</gene>
<proteinExistence type="predicted"/>
<evidence type="ECO:0000313" key="2">
    <source>
        <dbReference type="Proteomes" id="UP001501666"/>
    </source>
</evidence>
<keyword evidence="2" id="KW-1185">Reference proteome</keyword>
<evidence type="ECO:0008006" key="3">
    <source>
        <dbReference type="Google" id="ProtNLM"/>
    </source>
</evidence>
<dbReference type="Proteomes" id="UP001501666">
    <property type="component" value="Unassembled WGS sequence"/>
</dbReference>
<protein>
    <recommendedName>
        <fullName evidence="3">Helicase C-terminal domain-containing protein</fullName>
    </recommendedName>
</protein>